<name>A0A434AW94_9BACT</name>
<protein>
    <submittedName>
        <fullName evidence="1">DUF4270 family protein</fullName>
    </submittedName>
</protein>
<dbReference type="OrthoDB" id="1092930at2"/>
<reference evidence="1 2" key="1">
    <citation type="submission" date="2018-11" db="EMBL/GenBank/DDBJ databases">
        <title>Parancylomarina longa gen. nov., sp. nov., isolated from sediments of southern Okinawa.</title>
        <authorList>
            <person name="Fu T."/>
        </authorList>
    </citation>
    <scope>NUCLEOTIDE SEQUENCE [LARGE SCALE GENOMIC DNA]</scope>
    <source>
        <strain evidence="1 2">T3-2 S1-C</strain>
    </source>
</reference>
<dbReference type="InterPro" id="IPR025366">
    <property type="entry name" value="DUF4270"/>
</dbReference>
<dbReference type="Proteomes" id="UP000282985">
    <property type="component" value="Unassembled WGS sequence"/>
</dbReference>
<evidence type="ECO:0000313" key="1">
    <source>
        <dbReference type="EMBL" id="RUT78657.1"/>
    </source>
</evidence>
<keyword evidence="2" id="KW-1185">Reference proteome</keyword>
<comment type="caution">
    <text evidence="1">The sequence shown here is derived from an EMBL/GenBank/DDBJ whole genome shotgun (WGS) entry which is preliminary data.</text>
</comment>
<dbReference type="PROSITE" id="PS51257">
    <property type="entry name" value="PROKAR_LIPOPROTEIN"/>
    <property type="match status" value="1"/>
</dbReference>
<sequence length="449" mass="50417">MYKISFYLLFLSVFLASCNTDGFVEHELGNNLIDNSTDVRLIDTFTINASTVIVDSLATSGTSVITVGQYVDPYFGVVKATGFTKIGLGGGLTLEKSNDPVFDSIVLITYFDKKFYGDTLKTQTISVHRVTEEIKLNDNGKLYNVDDFAIDSEPLGEKTFEARPLRTKNGKKYNLRIKLSDDFGKKLIEMAEDHDDIMKSVNEWENFLEGISLRPGDNDDAAILNFKTSDTLFNIRLYYHEISGENSGKDLHHDFPAGASPFIFSNYKSDRTGTLLEDLVDREFDLPSEQTNNLTFMQGGIGLMTKIRIPHLNELSKIGKSGSLLSAELVFYPEPGTYSDELYPLPASFNLYVTDEENHLLLLLSNPTNNVPLTSQFRLDNEYQEGSYYSFDVTNYVNSRLSAGLDEDEGLLISLPTESLSSSTDRIVLTNDHKSDFEFKLRATYVVQK</sequence>
<accession>A0A434AW94</accession>
<dbReference type="Pfam" id="PF14092">
    <property type="entry name" value="DUF4270"/>
    <property type="match status" value="1"/>
</dbReference>
<evidence type="ECO:0000313" key="2">
    <source>
        <dbReference type="Proteomes" id="UP000282985"/>
    </source>
</evidence>
<proteinExistence type="predicted"/>
<dbReference type="RefSeq" id="WP_127343355.1">
    <property type="nucleotide sequence ID" value="NZ_RJJX01000007.1"/>
</dbReference>
<dbReference type="EMBL" id="RJJX01000007">
    <property type="protein sequence ID" value="RUT78657.1"/>
    <property type="molecule type" value="Genomic_DNA"/>
</dbReference>
<organism evidence="1 2">
    <name type="scientific">Ancylomarina longa</name>
    <dbReference type="NCBI Taxonomy" id="2487017"/>
    <lineage>
        <taxon>Bacteria</taxon>
        <taxon>Pseudomonadati</taxon>
        <taxon>Bacteroidota</taxon>
        <taxon>Bacteroidia</taxon>
        <taxon>Marinilabiliales</taxon>
        <taxon>Marinifilaceae</taxon>
        <taxon>Ancylomarina</taxon>
    </lineage>
</organism>
<gene>
    <name evidence="1" type="ORF">DLK05_07420</name>
</gene>
<dbReference type="AlphaFoldDB" id="A0A434AW94"/>